<organism evidence="11 12">
    <name type="scientific">Chitinivibrio alkaliphilus ACht1</name>
    <dbReference type="NCBI Taxonomy" id="1313304"/>
    <lineage>
        <taxon>Bacteria</taxon>
        <taxon>Pseudomonadati</taxon>
        <taxon>Fibrobacterota</taxon>
        <taxon>Chitinivibrionia</taxon>
        <taxon>Chitinivibrionales</taxon>
        <taxon>Chitinivibrionaceae</taxon>
        <taxon>Chitinivibrio</taxon>
    </lineage>
</organism>
<dbReference type="GO" id="GO:0005886">
    <property type="term" value="C:plasma membrane"/>
    <property type="evidence" value="ECO:0007669"/>
    <property type="project" value="UniProtKB-SubCell"/>
</dbReference>
<evidence type="ECO:0000256" key="10">
    <source>
        <dbReference type="ARBA" id="ARBA00023136"/>
    </source>
</evidence>
<dbReference type="PATRIC" id="fig|1313304.3.peg.1538"/>
<keyword evidence="4" id="KW-0813">Transport</keyword>
<evidence type="ECO:0000256" key="4">
    <source>
        <dbReference type="ARBA" id="ARBA00022448"/>
    </source>
</evidence>
<dbReference type="STRING" id="1313304.CALK_1610"/>
<evidence type="ECO:0000256" key="2">
    <source>
        <dbReference type="ARBA" id="ARBA00006742"/>
    </source>
</evidence>
<protein>
    <recommendedName>
        <fullName evidence="3">Sec translocon accessory complex subunit YajC</fullName>
    </recommendedName>
</protein>
<evidence type="ECO:0000256" key="9">
    <source>
        <dbReference type="ARBA" id="ARBA00023010"/>
    </source>
</evidence>
<dbReference type="SMART" id="SM01323">
    <property type="entry name" value="YajC"/>
    <property type="match status" value="1"/>
</dbReference>
<dbReference type="OrthoDB" id="9811406at2"/>
<keyword evidence="10" id="KW-0472">Membrane</keyword>
<keyword evidence="9" id="KW-0811">Translocation</keyword>
<sequence length="73" mass="8196">MIRPEQKKQKKATEMRDNLKKGDKIITAGGIYGTIKKVVNEKVIIQTAPNTEITILKTSVGTLQEELDKKLDN</sequence>
<evidence type="ECO:0000313" key="12">
    <source>
        <dbReference type="Proteomes" id="UP000017148"/>
    </source>
</evidence>
<reference evidence="11 12" key="1">
    <citation type="journal article" date="2013" name="Environ. Microbiol.">
        <title>Genome analysis of Chitinivibrio alkaliphilus gen. nov., sp. nov., a novel extremely haloalkaliphilic anaerobic chitinolytic bacterium from the candidate phylum Termite Group 3.</title>
        <authorList>
            <person name="Sorokin D.Y."/>
            <person name="Gumerov V.M."/>
            <person name="Rakitin A.L."/>
            <person name="Beletsky A.V."/>
            <person name="Damste J.S."/>
            <person name="Muyzer G."/>
            <person name="Mardanov A.V."/>
            <person name="Ravin N.V."/>
        </authorList>
    </citation>
    <scope>NUCLEOTIDE SEQUENCE [LARGE SCALE GENOMIC DNA]</scope>
    <source>
        <strain evidence="11 12">ACht1</strain>
    </source>
</reference>
<evidence type="ECO:0000256" key="5">
    <source>
        <dbReference type="ARBA" id="ARBA00022475"/>
    </source>
</evidence>
<comment type="subcellular location">
    <subcellularLocation>
        <location evidence="1">Cell membrane</location>
        <topology evidence="1">Single-pass membrane protein</topology>
    </subcellularLocation>
</comment>
<dbReference type="Proteomes" id="UP000017148">
    <property type="component" value="Unassembled WGS sequence"/>
</dbReference>
<keyword evidence="12" id="KW-1185">Reference proteome</keyword>
<dbReference type="RefSeq" id="WP_022637061.1">
    <property type="nucleotide sequence ID" value="NZ_ASJR01000013.1"/>
</dbReference>
<dbReference type="InterPro" id="IPR003849">
    <property type="entry name" value="Preprotein_translocase_YajC"/>
</dbReference>
<dbReference type="GO" id="GO:0015031">
    <property type="term" value="P:protein transport"/>
    <property type="evidence" value="ECO:0007669"/>
    <property type="project" value="UniProtKB-KW"/>
</dbReference>
<keyword evidence="7" id="KW-0653">Protein transport</keyword>
<dbReference type="PANTHER" id="PTHR33909:SF1">
    <property type="entry name" value="SEC TRANSLOCON ACCESSORY COMPLEX SUBUNIT YAJC"/>
    <property type="match status" value="1"/>
</dbReference>
<keyword evidence="8" id="KW-1133">Transmembrane helix</keyword>
<evidence type="ECO:0000256" key="3">
    <source>
        <dbReference type="ARBA" id="ARBA00014962"/>
    </source>
</evidence>
<evidence type="ECO:0000256" key="1">
    <source>
        <dbReference type="ARBA" id="ARBA00004162"/>
    </source>
</evidence>
<comment type="similarity">
    <text evidence="2">Belongs to the YajC family.</text>
</comment>
<name>U7D8K0_9BACT</name>
<dbReference type="PANTHER" id="PTHR33909">
    <property type="entry name" value="SEC TRANSLOCON ACCESSORY COMPLEX SUBUNIT YAJC"/>
    <property type="match status" value="1"/>
</dbReference>
<gene>
    <name evidence="11" type="ORF">CALK_1610</name>
</gene>
<proteinExistence type="inferred from homology"/>
<evidence type="ECO:0000256" key="8">
    <source>
        <dbReference type="ARBA" id="ARBA00022989"/>
    </source>
</evidence>
<comment type="caution">
    <text evidence="11">The sequence shown here is derived from an EMBL/GenBank/DDBJ whole genome shotgun (WGS) entry which is preliminary data.</text>
</comment>
<accession>U7D8K0</accession>
<keyword evidence="6" id="KW-0812">Transmembrane</keyword>
<evidence type="ECO:0000313" key="11">
    <source>
        <dbReference type="EMBL" id="ERP31412.1"/>
    </source>
</evidence>
<dbReference type="eggNOG" id="COG1862">
    <property type="taxonomic scope" value="Bacteria"/>
</dbReference>
<dbReference type="EMBL" id="ASJR01000013">
    <property type="protein sequence ID" value="ERP31412.1"/>
    <property type="molecule type" value="Genomic_DNA"/>
</dbReference>
<evidence type="ECO:0000256" key="6">
    <source>
        <dbReference type="ARBA" id="ARBA00022692"/>
    </source>
</evidence>
<dbReference type="NCBIfam" id="TIGR00739">
    <property type="entry name" value="yajC"/>
    <property type="match status" value="1"/>
</dbReference>
<dbReference type="AlphaFoldDB" id="U7D8K0"/>
<dbReference type="Pfam" id="PF02699">
    <property type="entry name" value="YajC"/>
    <property type="match status" value="1"/>
</dbReference>
<evidence type="ECO:0000256" key="7">
    <source>
        <dbReference type="ARBA" id="ARBA00022927"/>
    </source>
</evidence>
<keyword evidence="5" id="KW-1003">Cell membrane</keyword>